<dbReference type="InterPro" id="IPR005554">
    <property type="entry name" value="NOL6/Upt22"/>
</dbReference>
<evidence type="ECO:0000256" key="5">
    <source>
        <dbReference type="RuleBase" id="RU364032"/>
    </source>
</evidence>
<dbReference type="KEGG" id="lth:KLTH0F12100g"/>
<dbReference type="Pfam" id="PF17405">
    <property type="entry name" value="Nrap_D4"/>
    <property type="match status" value="1"/>
</dbReference>
<keyword evidence="5" id="KW-0690">Ribosome biogenesis</keyword>
<keyword evidence="5" id="KW-0687">Ribonucleoprotein</keyword>
<accession>C5DLD6</accession>
<dbReference type="PANTHER" id="PTHR17972">
    <property type="entry name" value="NUCLEOLAR RNA-ASSOCIATED PROTEIN"/>
    <property type="match status" value="1"/>
</dbReference>
<proteinExistence type="inferred from homology"/>
<dbReference type="Pfam" id="PF17404">
    <property type="entry name" value="Nrap_D3"/>
    <property type="match status" value="1"/>
</dbReference>
<dbReference type="eggNOG" id="KOG2054">
    <property type="taxonomic scope" value="Eukaryota"/>
</dbReference>
<evidence type="ECO:0000256" key="4">
    <source>
        <dbReference type="ARBA" id="ARBA00023242"/>
    </source>
</evidence>
<comment type="subcellular location">
    <subcellularLocation>
        <location evidence="1 5">Nucleus</location>
        <location evidence="1 5">Nucleolus</location>
    </subcellularLocation>
</comment>
<evidence type="ECO:0000256" key="3">
    <source>
        <dbReference type="ARBA" id="ARBA00022884"/>
    </source>
</evidence>
<evidence type="ECO:0000259" key="12">
    <source>
        <dbReference type="Pfam" id="PF17407"/>
    </source>
</evidence>
<evidence type="ECO:0000256" key="1">
    <source>
        <dbReference type="ARBA" id="ARBA00004604"/>
    </source>
</evidence>
<keyword evidence="3 5" id="KW-0694">RNA-binding</keyword>
<dbReference type="InterPro" id="IPR035368">
    <property type="entry name" value="Nrap_D3"/>
</dbReference>
<dbReference type="Pfam" id="PF03813">
    <property type="entry name" value="Nrap"/>
    <property type="match status" value="1"/>
</dbReference>
<dbReference type="GO" id="GO:0006409">
    <property type="term" value="P:tRNA export from nucleus"/>
    <property type="evidence" value="ECO:0007669"/>
    <property type="project" value="TreeGrafter"/>
</dbReference>
<evidence type="ECO:0000259" key="8">
    <source>
        <dbReference type="Pfam" id="PF17403"/>
    </source>
</evidence>
<dbReference type="AlphaFoldDB" id="C5DLD6"/>
<dbReference type="GO" id="GO:0032545">
    <property type="term" value="C:CURI complex"/>
    <property type="evidence" value="ECO:0007669"/>
    <property type="project" value="TreeGrafter"/>
</dbReference>
<feature type="compositionally biased region" description="Acidic residues" evidence="6">
    <location>
        <begin position="36"/>
        <end position="48"/>
    </location>
</feature>
<keyword evidence="4 5" id="KW-0539">Nucleus</keyword>
<dbReference type="InParanoid" id="C5DLD6"/>
<dbReference type="GO" id="GO:0003723">
    <property type="term" value="F:RNA binding"/>
    <property type="evidence" value="ECO:0007669"/>
    <property type="project" value="UniProtKB-KW"/>
</dbReference>
<evidence type="ECO:0000313" key="13">
    <source>
        <dbReference type="EMBL" id="CAR24287.1"/>
    </source>
</evidence>
<dbReference type="InterPro" id="IPR035082">
    <property type="entry name" value="Nrap_D1"/>
</dbReference>
<dbReference type="InterPro" id="IPR035367">
    <property type="entry name" value="Nrap_D2"/>
</dbReference>
<dbReference type="HOGENOM" id="CLU_003502_1_0_1"/>
<dbReference type="GO" id="GO:0034456">
    <property type="term" value="C:UTP-C complex"/>
    <property type="evidence" value="ECO:0007669"/>
    <property type="project" value="TreeGrafter"/>
</dbReference>
<dbReference type="GeneID" id="8292938"/>
<feature type="region of interest" description="Disordered" evidence="6">
    <location>
        <begin position="1"/>
        <end position="86"/>
    </location>
</feature>
<organism evidence="13 14">
    <name type="scientific">Lachancea thermotolerans (strain ATCC 56472 / CBS 6340 / NRRL Y-8284)</name>
    <name type="common">Yeast</name>
    <name type="synonym">Kluyveromyces thermotolerans</name>
    <dbReference type="NCBI Taxonomy" id="559295"/>
    <lineage>
        <taxon>Eukaryota</taxon>
        <taxon>Fungi</taxon>
        <taxon>Dikarya</taxon>
        <taxon>Ascomycota</taxon>
        <taxon>Saccharomycotina</taxon>
        <taxon>Saccharomycetes</taxon>
        <taxon>Saccharomycetales</taxon>
        <taxon>Saccharomycetaceae</taxon>
        <taxon>Lachancea</taxon>
    </lineage>
</organism>
<evidence type="ECO:0000259" key="9">
    <source>
        <dbReference type="Pfam" id="PF17404"/>
    </source>
</evidence>
<dbReference type="Gene3D" id="3.30.70.3020">
    <property type="match status" value="2"/>
</dbReference>
<dbReference type="FunFam" id="3.30.70.3030:FF:000002">
    <property type="entry name" value="U3 small nucleolar RNA-associated protein 22"/>
    <property type="match status" value="1"/>
</dbReference>
<evidence type="ECO:0000256" key="2">
    <source>
        <dbReference type="ARBA" id="ARBA00006674"/>
    </source>
</evidence>
<dbReference type="Gene3D" id="1.10.1410.10">
    <property type="match status" value="2"/>
</dbReference>
<dbReference type="FunCoup" id="C5DLD6">
    <property type="interactions" value="1142"/>
</dbReference>
<name>C5DLD6_LACTC</name>
<gene>
    <name evidence="13" type="ordered locus">KLTH0F12100g</name>
</gene>
<feature type="domain" description="Nrap protein" evidence="12">
    <location>
        <begin position="1079"/>
        <end position="1217"/>
    </location>
</feature>
<sequence length="1221" mass="138327">MAPLKRTASETIDKEDQLHSKGASIHKKALIQAIENGEEIDSESSEESVVERGPGDEGVSGEEEDEEEEVESEDEGKDAGKNTRGLGKVNAQDVQVARATAELFKSNIFKLQIDELLQQIKLKDSHILKVEKFLHKLYDTIQKVPEWEETTLSGVDAYFKGKIVSVPFSDPKPAPSVQYKFNFKTPDVSLIGSFALKSATYDPQGSSIDVLLTMPEELLEKKDFLNFRCIHKRSVYLAYFTHHLSVILGKENLTEFLQLSYDLLNRDPLCPILKIQCKPGGSSEYNFYKTNFSINIIVGFPYNFFEIKKLLPNKNCIRVQEDKDTSTPLYNFSVLSSSTHEHYLKFLYKTKKQTEAFKDACMLGKLWLKQRGFSSKSSHSGGLGGFGGFEFATLLSALLCGGGINGNKILLHGFSSYQLFKGVMKYLATMDLCSEGHLQFYSDLSTATNLPTSRYVTEGFQTPTIFDKTTKVNILTKMSVTSYQALRLFACETFSLLNDVVKDQFANIFLTNLNKLQDIKYDMTFELEIPTQSLLLEKFGPTEKIKFVSFENFLVNKISNVANIALGDRIKILEVELVNFKTYFSISKRKPSSHASTLNIRIHIIVNPSECEKLVIKGPVNSEEFNSEAIIFKNFWGKKASLRRFKDGSITHCCVWNTSSSEPVISQILSYIFKLHLAENVKVSDNISKQFQELIPLPNLPASTSISVLNLGSYYNMRKSFDLLHKTMFKLELPLSIKSILPVGPAFRYTSTCQPVPYAYSNPDFLQDVILEFESSQKWPDEITSLEKAKTAFLLKIQEGLVFSDAKYKTFFARDESIPYNLEIVTLNVLTPEGYGFKFRVLTERDEVLYLRAISNARNELKPELEKVFLKFTSKYITSIRHNRTLENLAHSYPFYPPVVRLFKRWLDCHLLFSHIPEELVELLAMKPFVECAPFLVPGSVENGFLKVLKFLSQWNWREDPLILDLAKPDEPDVGNDMNFSNGIELDSKVADSLRDNFTIPQMKGIQSNFASLRKSDPQGMNVQFFVASKNDPSGILYTRNIPLPIATRLTALAKVAINLIRTHGLNKQTVDLLFTPALKDYDFVVELMMPTPLKVSSGVLGAAEFKNLEQPQNSFPADLSNMSEKMDPSFQLVKYLNMKYRNSIIFSSHRYPGVNGGEKGDRNVITGLIKPTFKSPQKFRVNMDANVRPVDNEQVILNKEAIFNEIAAFGKELITDFRLN</sequence>
<keyword evidence="5" id="KW-0698">rRNA processing</keyword>
<dbReference type="STRING" id="559295.C5DLD6"/>
<dbReference type="OrthoDB" id="10251401at2759"/>
<protein>
    <recommendedName>
        <fullName evidence="5">U3 small nucleolar RNA-associated protein 22</fullName>
    </recommendedName>
</protein>
<dbReference type="Gene3D" id="3.30.70.3030">
    <property type="match status" value="1"/>
</dbReference>
<evidence type="ECO:0000313" key="14">
    <source>
        <dbReference type="Proteomes" id="UP000002036"/>
    </source>
</evidence>
<feature type="domain" description="Nrap protein" evidence="10">
    <location>
        <begin position="690"/>
        <end position="891"/>
    </location>
</feature>
<dbReference type="Pfam" id="PF17403">
    <property type="entry name" value="Nrap_D2"/>
    <property type="match status" value="1"/>
</dbReference>
<feature type="compositionally biased region" description="Basic and acidic residues" evidence="6">
    <location>
        <begin position="7"/>
        <end position="19"/>
    </location>
</feature>
<feature type="domain" description="Nrap protein" evidence="9">
    <location>
        <begin position="519"/>
        <end position="677"/>
    </location>
</feature>
<dbReference type="Proteomes" id="UP000002036">
    <property type="component" value="Chromosome F"/>
</dbReference>
<dbReference type="Pfam" id="PF17406">
    <property type="entry name" value="Nrap_D5"/>
    <property type="match status" value="1"/>
</dbReference>
<reference evidence="13 14" key="1">
    <citation type="journal article" date="2009" name="Genome Res.">
        <title>Comparative genomics of protoploid Saccharomycetaceae.</title>
        <authorList>
            <consortium name="The Genolevures Consortium"/>
            <person name="Souciet J.-L."/>
            <person name="Dujon B."/>
            <person name="Gaillardin C."/>
            <person name="Johnston M."/>
            <person name="Baret P.V."/>
            <person name="Cliften P."/>
            <person name="Sherman D.J."/>
            <person name="Weissenbach J."/>
            <person name="Westhof E."/>
            <person name="Wincker P."/>
            <person name="Jubin C."/>
            <person name="Poulain J."/>
            <person name="Barbe V."/>
            <person name="Segurens B."/>
            <person name="Artiguenave F."/>
            <person name="Anthouard V."/>
            <person name="Vacherie B."/>
            <person name="Val M.-E."/>
            <person name="Fulton R.S."/>
            <person name="Minx P."/>
            <person name="Wilson R."/>
            <person name="Durrens P."/>
            <person name="Jean G."/>
            <person name="Marck C."/>
            <person name="Martin T."/>
            <person name="Nikolski M."/>
            <person name="Rolland T."/>
            <person name="Seret M.-L."/>
            <person name="Casaregola S."/>
            <person name="Despons L."/>
            <person name="Fairhead C."/>
            <person name="Fischer G."/>
            <person name="Lafontaine I."/>
            <person name="Leh V."/>
            <person name="Lemaire M."/>
            <person name="de Montigny J."/>
            <person name="Neuveglise C."/>
            <person name="Thierry A."/>
            <person name="Blanc-Lenfle I."/>
            <person name="Bleykasten C."/>
            <person name="Diffels J."/>
            <person name="Fritsch E."/>
            <person name="Frangeul L."/>
            <person name="Goeffon A."/>
            <person name="Jauniaux N."/>
            <person name="Kachouri-Lafond R."/>
            <person name="Payen C."/>
            <person name="Potier S."/>
            <person name="Pribylova L."/>
            <person name="Ozanne C."/>
            <person name="Richard G.-F."/>
            <person name="Sacerdot C."/>
            <person name="Straub M.-L."/>
            <person name="Talla E."/>
        </authorList>
    </citation>
    <scope>NUCLEOTIDE SEQUENCE [LARGE SCALE GENOMIC DNA]</scope>
    <source>
        <strain evidence="14">ATCC 56472 / CBS 6340 / NRRL Y-8284</strain>
    </source>
</reference>
<feature type="domain" description="Nrap protein" evidence="11">
    <location>
        <begin position="893"/>
        <end position="1077"/>
    </location>
</feature>
<dbReference type="PANTHER" id="PTHR17972:SF0">
    <property type="entry name" value="NUCLEOLAR PROTEIN 6"/>
    <property type="match status" value="1"/>
</dbReference>
<dbReference type="Pfam" id="PF17407">
    <property type="entry name" value="Nrap_D6"/>
    <property type="match status" value="1"/>
</dbReference>
<keyword evidence="14" id="KW-1185">Reference proteome</keyword>
<feature type="domain" description="Nrap protein" evidence="7">
    <location>
        <begin position="208"/>
        <end position="353"/>
    </location>
</feature>
<evidence type="ECO:0000259" key="7">
    <source>
        <dbReference type="Pfam" id="PF03813"/>
    </source>
</evidence>
<dbReference type="OMA" id="DERAHIP"/>
<dbReference type="InterPro" id="IPR035371">
    <property type="entry name" value="Nrap_D6"/>
</dbReference>
<feature type="compositionally biased region" description="Acidic residues" evidence="6">
    <location>
        <begin position="59"/>
        <end position="76"/>
    </location>
</feature>
<evidence type="ECO:0000256" key="6">
    <source>
        <dbReference type="SAM" id="MobiDB-lite"/>
    </source>
</evidence>
<dbReference type="InterPro" id="IPR035369">
    <property type="entry name" value="Nrap_D4"/>
</dbReference>
<evidence type="ECO:0000259" key="10">
    <source>
        <dbReference type="Pfam" id="PF17405"/>
    </source>
</evidence>
<evidence type="ECO:0000259" key="11">
    <source>
        <dbReference type="Pfam" id="PF17406"/>
    </source>
</evidence>
<dbReference type="RefSeq" id="XP_002554724.1">
    <property type="nucleotide sequence ID" value="XM_002554678.1"/>
</dbReference>
<dbReference type="GO" id="GO:0032040">
    <property type="term" value="C:small-subunit processome"/>
    <property type="evidence" value="ECO:0007669"/>
    <property type="project" value="TreeGrafter"/>
</dbReference>
<dbReference type="EMBL" id="CU928170">
    <property type="protein sequence ID" value="CAR24287.1"/>
    <property type="molecule type" value="Genomic_DNA"/>
</dbReference>
<comment type="similarity">
    <text evidence="2 5">Belongs to the NRAP family.</text>
</comment>
<feature type="domain" description="Nrap protein" evidence="8">
    <location>
        <begin position="356"/>
        <end position="512"/>
    </location>
</feature>
<dbReference type="GO" id="GO:0006364">
    <property type="term" value="P:rRNA processing"/>
    <property type="evidence" value="ECO:0007669"/>
    <property type="project" value="UniProtKB-KW"/>
</dbReference>
<dbReference type="InterPro" id="IPR035370">
    <property type="entry name" value="Nrap_D5"/>
</dbReference>